<evidence type="ECO:0000256" key="2">
    <source>
        <dbReference type="SAM" id="Coils"/>
    </source>
</evidence>
<evidence type="ECO:0000313" key="3">
    <source>
        <dbReference type="EMBL" id="RAW01975.1"/>
    </source>
</evidence>
<dbReference type="RefSeq" id="WP_112745800.1">
    <property type="nucleotide sequence ID" value="NZ_QMFY01000002.1"/>
</dbReference>
<keyword evidence="2" id="KW-0175">Coiled coil</keyword>
<dbReference type="InterPro" id="IPR043519">
    <property type="entry name" value="NT_sf"/>
</dbReference>
<accession>A0A364Y598</accession>
<dbReference type="OrthoDB" id="2082416at2"/>
<dbReference type="GO" id="GO:0016779">
    <property type="term" value="F:nucleotidyltransferase activity"/>
    <property type="evidence" value="ECO:0007669"/>
    <property type="project" value="InterPro"/>
</dbReference>
<organism evidence="3 4">
    <name type="scientific">Pseudochryseolinea flava</name>
    <dbReference type="NCBI Taxonomy" id="2059302"/>
    <lineage>
        <taxon>Bacteria</taxon>
        <taxon>Pseudomonadati</taxon>
        <taxon>Bacteroidota</taxon>
        <taxon>Cytophagia</taxon>
        <taxon>Cytophagales</taxon>
        <taxon>Fulvivirgaceae</taxon>
        <taxon>Pseudochryseolinea</taxon>
    </lineage>
</organism>
<dbReference type="InterPro" id="IPR006116">
    <property type="entry name" value="NT_2-5OAS_ClassI-CCAase"/>
</dbReference>
<name>A0A364Y598_9BACT</name>
<evidence type="ECO:0008006" key="5">
    <source>
        <dbReference type="Google" id="ProtNLM"/>
    </source>
</evidence>
<evidence type="ECO:0000256" key="1">
    <source>
        <dbReference type="ARBA" id="ARBA00023118"/>
    </source>
</evidence>
<proteinExistence type="predicted"/>
<keyword evidence="4" id="KW-1185">Reference proteome</keyword>
<comment type="caution">
    <text evidence="3">The sequence shown here is derived from an EMBL/GenBank/DDBJ whole genome shotgun (WGS) entry which is preliminary data.</text>
</comment>
<dbReference type="GO" id="GO:0051607">
    <property type="term" value="P:defense response to virus"/>
    <property type="evidence" value="ECO:0007669"/>
    <property type="project" value="UniProtKB-KW"/>
</dbReference>
<keyword evidence="1" id="KW-0051">Antiviral defense</keyword>
<dbReference type="Gene3D" id="3.30.460.10">
    <property type="entry name" value="Beta Polymerase, domain 2"/>
    <property type="match status" value="1"/>
</dbReference>
<protein>
    <recommendedName>
        <fullName evidence="5">Nucleotidyltransferase</fullName>
    </recommendedName>
</protein>
<dbReference type="SUPFAM" id="SSF81301">
    <property type="entry name" value="Nucleotidyltransferase"/>
    <property type="match status" value="1"/>
</dbReference>
<feature type="coiled-coil region" evidence="2">
    <location>
        <begin position="231"/>
        <end position="261"/>
    </location>
</feature>
<evidence type="ECO:0000313" key="4">
    <source>
        <dbReference type="Proteomes" id="UP000251889"/>
    </source>
</evidence>
<dbReference type="Pfam" id="PF18144">
    <property type="entry name" value="SMODS"/>
    <property type="match status" value="1"/>
</dbReference>
<reference evidence="3 4" key="1">
    <citation type="submission" date="2018-06" db="EMBL/GenBank/DDBJ databases">
        <title>Chryseolinea flavus sp. nov., a member of the phylum Bacteroidetes isolated from soil.</title>
        <authorList>
            <person name="Li Y."/>
            <person name="Wang J."/>
        </authorList>
    </citation>
    <scope>NUCLEOTIDE SEQUENCE [LARGE SCALE GENOMIC DNA]</scope>
    <source>
        <strain evidence="3 4">SDU1-6</strain>
    </source>
</reference>
<dbReference type="CDD" id="cd05400">
    <property type="entry name" value="NT_2-5OAS_ClassI-CCAase"/>
    <property type="match status" value="1"/>
</dbReference>
<dbReference type="Proteomes" id="UP000251889">
    <property type="component" value="Unassembled WGS sequence"/>
</dbReference>
<dbReference type="AlphaFoldDB" id="A0A364Y598"/>
<sequence length="324" mass="36891">MTLLQSIDEFLGNITVTDRQEESIKSSLSNLDGHLLDEENDLHILRTFTNGSYERDTNIRPLKDIDVFAVLDFEKWKDGNGNLPTPQSVLTKLKNYLNGLDDYKDKVKQDRPCVTIELSDKDFDVLPSFPQTAGGYLIPNPDLSGWTYSYPEDLTKNLNSINKTRNYKVKPTIKAVKSWNKENSKYIPSYHIEEVAINIFQVNSFTNYEEAIRIWYTNAEYHLDSGKFDSYNDYETAIKKVKKAKDKLKEAKEYLDDDKETKAKQIWKDIFGREFPAVEEDEEEAKAFSKSLSSGTLKIASTGALSTAGGYSVTPSKGYFGGEE</sequence>
<dbReference type="EMBL" id="QMFY01000002">
    <property type="protein sequence ID" value="RAW01975.1"/>
    <property type="molecule type" value="Genomic_DNA"/>
</dbReference>
<gene>
    <name evidence="3" type="ORF">DQQ10_05295</name>
</gene>